<feature type="compositionally biased region" description="Basic and acidic residues" evidence="1">
    <location>
        <begin position="126"/>
        <end position="163"/>
    </location>
</feature>
<dbReference type="EMBL" id="JANTQA010000012">
    <property type="protein sequence ID" value="KAJ3449647.1"/>
    <property type="molecule type" value="Genomic_DNA"/>
</dbReference>
<reference evidence="2" key="1">
    <citation type="submission" date="2022-08" db="EMBL/GenBank/DDBJ databases">
        <title>Novel sulphate-reducing endosymbionts in the free-living metamonad Anaeramoeba.</title>
        <authorList>
            <person name="Jerlstrom-Hultqvist J."/>
            <person name="Cepicka I."/>
            <person name="Gallot-Lavallee L."/>
            <person name="Salas-Leiva D."/>
            <person name="Curtis B.A."/>
            <person name="Zahonova K."/>
            <person name="Pipaliya S."/>
            <person name="Dacks J."/>
            <person name="Roger A.J."/>
        </authorList>
    </citation>
    <scope>NUCLEOTIDE SEQUENCE</scope>
    <source>
        <strain evidence="2">Busselton2</strain>
    </source>
</reference>
<feature type="region of interest" description="Disordered" evidence="1">
    <location>
        <begin position="126"/>
        <end position="193"/>
    </location>
</feature>
<evidence type="ECO:0000256" key="1">
    <source>
        <dbReference type="SAM" id="MobiDB-lite"/>
    </source>
</evidence>
<proteinExistence type="predicted"/>
<dbReference type="Proteomes" id="UP001146793">
    <property type="component" value="Unassembled WGS sequence"/>
</dbReference>
<dbReference type="AlphaFoldDB" id="A0AAV8AA08"/>
<evidence type="ECO:0000313" key="2">
    <source>
        <dbReference type="EMBL" id="KAJ3449647.1"/>
    </source>
</evidence>
<accession>A0AAV8AA08</accession>
<name>A0AAV8AA08_9EUKA</name>
<sequence length="193" mass="23550">MQKIPFPEFIEPLKMSKKYFQIVQEQINSEQHSCRIKKKKFCVWHGRAQRSAVFRYYYPEKMGGVFTKPKPKMSKKLFLCDFCYHHWLNYNRFLKGKTSSELLQYQSEIQITNLTNKTEMKIKEKEMKEKEKEKEIKKEKGKEKKKEIENVQRKRKMEKEQNNNHKNTIKKKKKNPTNKEKTTLQVEIVPYEY</sequence>
<gene>
    <name evidence="2" type="ORF">M0812_05804</name>
</gene>
<protein>
    <submittedName>
        <fullName evidence="2">Patellin-4-like</fullName>
    </submittedName>
</protein>
<organism evidence="2 3">
    <name type="scientific">Anaeramoeba flamelloides</name>
    <dbReference type="NCBI Taxonomy" id="1746091"/>
    <lineage>
        <taxon>Eukaryota</taxon>
        <taxon>Metamonada</taxon>
        <taxon>Anaeramoebidae</taxon>
        <taxon>Anaeramoeba</taxon>
    </lineage>
</organism>
<evidence type="ECO:0000313" key="3">
    <source>
        <dbReference type="Proteomes" id="UP001146793"/>
    </source>
</evidence>
<comment type="caution">
    <text evidence="2">The sequence shown here is derived from an EMBL/GenBank/DDBJ whole genome shotgun (WGS) entry which is preliminary data.</text>
</comment>
<feature type="compositionally biased region" description="Basic residues" evidence="1">
    <location>
        <begin position="167"/>
        <end position="176"/>
    </location>
</feature>